<dbReference type="KEGG" id="pdio:PDMSB3_1452.1"/>
<organism evidence="1 2">
    <name type="scientific">Paraburkholderia dioscoreae</name>
    <dbReference type="NCBI Taxonomy" id="2604047"/>
    <lineage>
        <taxon>Bacteria</taxon>
        <taxon>Pseudomonadati</taxon>
        <taxon>Pseudomonadota</taxon>
        <taxon>Betaproteobacteria</taxon>
        <taxon>Burkholderiales</taxon>
        <taxon>Burkholderiaceae</taxon>
        <taxon>Paraburkholderia</taxon>
    </lineage>
</organism>
<dbReference type="EMBL" id="LR699554">
    <property type="protein sequence ID" value="VVD32736.1"/>
    <property type="molecule type" value="Genomic_DNA"/>
</dbReference>
<protein>
    <submittedName>
        <fullName evidence="1">Uncharacterized protein</fullName>
    </submittedName>
</protein>
<reference evidence="1 2" key="1">
    <citation type="submission" date="2019-08" db="EMBL/GenBank/DDBJ databases">
        <authorList>
            <person name="Herpell B J."/>
        </authorList>
    </citation>
    <scope>NUCLEOTIDE SEQUENCE [LARGE SCALE GENOMIC DNA]</scope>
    <source>
        <strain evidence="2">Msb3</strain>
    </source>
</reference>
<sequence>MNFEGSAKIFTRSRTKKFLIGRADFNPAHGAREDRRPNGRVISRRLHTCSELLRALQKPHILRRFKPMFVHACVASFARLNAPPLIRHTFRKPHAAS</sequence>
<name>A0A5Q4ZLP2_9BURK</name>
<evidence type="ECO:0000313" key="1">
    <source>
        <dbReference type="EMBL" id="VVD32736.1"/>
    </source>
</evidence>
<dbReference type="AlphaFoldDB" id="A0A5Q4ZLP2"/>
<gene>
    <name evidence="1" type="ORF">PDMSB3_1452</name>
</gene>
<keyword evidence="2" id="KW-1185">Reference proteome</keyword>
<dbReference type="Proteomes" id="UP000325811">
    <property type="component" value="Chromosome II"/>
</dbReference>
<accession>A0A5Q4ZLP2</accession>
<proteinExistence type="predicted"/>
<evidence type="ECO:0000313" key="2">
    <source>
        <dbReference type="Proteomes" id="UP000325811"/>
    </source>
</evidence>